<name>A0AAD7FAA2_9AGAR</name>
<dbReference type="EMBL" id="JARKIF010000115">
    <property type="protein sequence ID" value="KAJ7604140.1"/>
    <property type="molecule type" value="Genomic_DNA"/>
</dbReference>
<feature type="transmembrane region" description="Helical" evidence="2">
    <location>
        <begin position="65"/>
        <end position="87"/>
    </location>
</feature>
<keyword evidence="5" id="KW-1185">Reference proteome</keyword>
<evidence type="ECO:0000256" key="1">
    <source>
        <dbReference type="SAM" id="MobiDB-lite"/>
    </source>
</evidence>
<sequence length="341" mass="38908">MSTTLSPRKIEQGPGLDGPDIYILKIWILVITSGAVTYGFFLCLAIMTIYTMLRRGLRKNRARQVLFVVMLTMLIGCTAHLALYMAWQIVQLPSLAAEYVDMTMLVKRIAQAQIWIRRLIYFLSDGIVVWRAWVIWSNNRIVHAFLAVCILTTGVCSLVVAVFNYQTAFRGSHYDPLAENLLGTLPLIITNFASTALISGKLWYYRHNIKVHLTREKGNTKVEKILILLLESGALYLIFWILLMIGDFSRHYGPDFEFEWFQPNISALYPTAIIFMVSRQMVMSEEMLSTVDMTDETTDRHSMMIWFAPASSANAERTSNDRDEASVDPARLHSDMGKENV</sequence>
<keyword evidence="2" id="KW-0472">Membrane</keyword>
<evidence type="ECO:0000313" key="4">
    <source>
        <dbReference type="EMBL" id="KAJ7611832.1"/>
    </source>
</evidence>
<feature type="transmembrane region" description="Helical" evidence="2">
    <location>
        <begin position="114"/>
        <end position="134"/>
    </location>
</feature>
<feature type="region of interest" description="Disordered" evidence="1">
    <location>
        <begin position="314"/>
        <end position="341"/>
    </location>
</feature>
<feature type="transmembrane region" description="Helical" evidence="2">
    <location>
        <begin position="185"/>
        <end position="204"/>
    </location>
</feature>
<dbReference type="AlphaFoldDB" id="A0AAD7FAA2"/>
<dbReference type="EMBL" id="JARKIF010000032">
    <property type="protein sequence ID" value="KAJ7611832.1"/>
    <property type="molecule type" value="Genomic_DNA"/>
</dbReference>
<feature type="compositionally biased region" description="Basic and acidic residues" evidence="1">
    <location>
        <begin position="318"/>
        <end position="341"/>
    </location>
</feature>
<proteinExistence type="predicted"/>
<keyword evidence="2" id="KW-0812">Transmembrane</keyword>
<reference evidence="4" key="1">
    <citation type="submission" date="2023-03" db="EMBL/GenBank/DDBJ databases">
        <title>Massive genome expansion in bonnet fungi (Mycena s.s.) driven by repeated elements and novel gene families across ecological guilds.</title>
        <authorList>
            <consortium name="Lawrence Berkeley National Laboratory"/>
            <person name="Harder C.B."/>
            <person name="Miyauchi S."/>
            <person name="Viragh M."/>
            <person name="Kuo A."/>
            <person name="Thoen E."/>
            <person name="Andreopoulos B."/>
            <person name="Lu D."/>
            <person name="Skrede I."/>
            <person name="Drula E."/>
            <person name="Henrissat B."/>
            <person name="Morin E."/>
            <person name="Kohler A."/>
            <person name="Barry K."/>
            <person name="LaButti K."/>
            <person name="Morin E."/>
            <person name="Salamov A."/>
            <person name="Lipzen A."/>
            <person name="Mereny Z."/>
            <person name="Hegedus B."/>
            <person name="Baldrian P."/>
            <person name="Stursova M."/>
            <person name="Weitz H."/>
            <person name="Taylor A."/>
            <person name="Grigoriev I.V."/>
            <person name="Nagy L.G."/>
            <person name="Martin F."/>
            <person name="Kauserud H."/>
        </authorList>
    </citation>
    <scope>NUCLEOTIDE SEQUENCE</scope>
    <source>
        <strain evidence="4">9284</strain>
    </source>
</reference>
<evidence type="ECO:0000313" key="5">
    <source>
        <dbReference type="Proteomes" id="UP001221142"/>
    </source>
</evidence>
<keyword evidence="2" id="KW-1133">Transmembrane helix</keyword>
<accession>A0AAD7FAA2</accession>
<dbReference type="Proteomes" id="UP001221142">
    <property type="component" value="Unassembled WGS sequence"/>
</dbReference>
<feature type="transmembrane region" description="Helical" evidence="2">
    <location>
        <begin position="26"/>
        <end position="53"/>
    </location>
</feature>
<feature type="transmembrane region" description="Helical" evidence="2">
    <location>
        <begin position="260"/>
        <end position="278"/>
    </location>
</feature>
<feature type="transmembrane region" description="Helical" evidence="2">
    <location>
        <begin position="225"/>
        <end position="245"/>
    </location>
</feature>
<evidence type="ECO:0000313" key="3">
    <source>
        <dbReference type="EMBL" id="KAJ7604140.1"/>
    </source>
</evidence>
<feature type="transmembrane region" description="Helical" evidence="2">
    <location>
        <begin position="141"/>
        <end position="165"/>
    </location>
</feature>
<organism evidence="4 5">
    <name type="scientific">Roridomyces roridus</name>
    <dbReference type="NCBI Taxonomy" id="1738132"/>
    <lineage>
        <taxon>Eukaryota</taxon>
        <taxon>Fungi</taxon>
        <taxon>Dikarya</taxon>
        <taxon>Basidiomycota</taxon>
        <taxon>Agaricomycotina</taxon>
        <taxon>Agaricomycetes</taxon>
        <taxon>Agaricomycetidae</taxon>
        <taxon>Agaricales</taxon>
        <taxon>Marasmiineae</taxon>
        <taxon>Mycenaceae</taxon>
        <taxon>Roridomyces</taxon>
    </lineage>
</organism>
<gene>
    <name evidence="3" type="ORF">FB45DRAFT_64601</name>
    <name evidence="4" type="ORF">FB45DRAFT_803930</name>
</gene>
<comment type="caution">
    <text evidence="4">The sequence shown here is derived from an EMBL/GenBank/DDBJ whole genome shotgun (WGS) entry which is preliminary data.</text>
</comment>
<evidence type="ECO:0000256" key="2">
    <source>
        <dbReference type="SAM" id="Phobius"/>
    </source>
</evidence>
<protein>
    <submittedName>
        <fullName evidence="4">Uncharacterized protein</fullName>
    </submittedName>
</protein>